<protein>
    <submittedName>
        <fullName evidence="2">Uncharacterized protein</fullName>
    </submittedName>
</protein>
<evidence type="ECO:0000256" key="1">
    <source>
        <dbReference type="SAM" id="MobiDB-lite"/>
    </source>
</evidence>
<accession>A0A1G4B5I8</accession>
<organism evidence="2 3">
    <name type="scientific">Colletotrichum orchidophilum</name>
    <dbReference type="NCBI Taxonomy" id="1209926"/>
    <lineage>
        <taxon>Eukaryota</taxon>
        <taxon>Fungi</taxon>
        <taxon>Dikarya</taxon>
        <taxon>Ascomycota</taxon>
        <taxon>Pezizomycotina</taxon>
        <taxon>Sordariomycetes</taxon>
        <taxon>Hypocreomycetidae</taxon>
        <taxon>Glomerellales</taxon>
        <taxon>Glomerellaceae</taxon>
        <taxon>Colletotrichum</taxon>
    </lineage>
</organism>
<sequence length="246" mass="26556">MPSRDAASAVSYSADSSAGRSLNIKSVVTVNVFQDVCLGIGIFGFAASASLALEADDRPVRTARDDDSALSHLPRHSAPASAKSAKCRQEKTTPHRARLDVMAIHGNCGGGGFALQHCNEFFFFVPSFLVLRRRRSTTISFFGCTNRLQREPLPSSVPVLAVASRTPSPTSTPKPLPTTDGLFLRSFKHYAGPVHFDAPCHYLSTLLILPIFRPLPYRLDQANVLSLQQQGDAMESACSALLLGQV</sequence>
<evidence type="ECO:0000313" key="2">
    <source>
        <dbReference type="EMBL" id="OHE96681.1"/>
    </source>
</evidence>
<dbReference type="AlphaFoldDB" id="A0A1G4B5I8"/>
<gene>
    <name evidence="2" type="ORF">CORC01_07998</name>
</gene>
<name>A0A1G4B5I8_9PEZI</name>
<proteinExistence type="predicted"/>
<evidence type="ECO:0000313" key="3">
    <source>
        <dbReference type="Proteomes" id="UP000176998"/>
    </source>
</evidence>
<dbReference type="Proteomes" id="UP000176998">
    <property type="component" value="Unassembled WGS sequence"/>
</dbReference>
<comment type="caution">
    <text evidence="2">The sequence shown here is derived from an EMBL/GenBank/DDBJ whole genome shotgun (WGS) entry which is preliminary data.</text>
</comment>
<keyword evidence="3" id="KW-1185">Reference proteome</keyword>
<reference evidence="2 3" key="1">
    <citation type="submission" date="2016-09" db="EMBL/GenBank/DDBJ databases">
        <authorList>
            <person name="Capua I."/>
            <person name="De Benedictis P."/>
            <person name="Joannis T."/>
            <person name="Lombin L.H."/>
            <person name="Cattoli G."/>
        </authorList>
    </citation>
    <scope>NUCLEOTIDE SEQUENCE [LARGE SCALE GENOMIC DNA]</scope>
    <source>
        <strain evidence="2 3">IMI 309357</strain>
    </source>
</reference>
<dbReference type="RefSeq" id="XP_022473837.1">
    <property type="nucleotide sequence ID" value="XM_022619633.1"/>
</dbReference>
<dbReference type="GeneID" id="34561143"/>
<dbReference type="EMBL" id="MJBS01000066">
    <property type="protein sequence ID" value="OHE96681.1"/>
    <property type="molecule type" value="Genomic_DNA"/>
</dbReference>
<feature type="region of interest" description="Disordered" evidence="1">
    <location>
        <begin position="63"/>
        <end position="92"/>
    </location>
</feature>